<gene>
    <name evidence="14" type="ORF">EV44_g1696</name>
</gene>
<keyword evidence="8" id="KW-0479">Metal-binding</keyword>
<evidence type="ECO:0000256" key="9">
    <source>
        <dbReference type="ARBA" id="ARBA00022737"/>
    </source>
</evidence>
<dbReference type="OMA" id="RWCLMRQ"/>
<dbReference type="CDD" id="cd02895">
    <property type="entry name" value="GGTase-I"/>
    <property type="match status" value="1"/>
</dbReference>
<dbReference type="PANTHER" id="PTHR11774:SF4">
    <property type="entry name" value="GERANYLGERANYL TRANSFERASE TYPE-1 SUBUNIT BETA"/>
    <property type="match status" value="1"/>
</dbReference>
<sequence>MEGKVFKKGLHIKYWKRCLNSLLPTEYTGNDSSRMTLGFFILSALDLLGESVSAFPYDQKIEIRDWILKCQHPNGGFCGSPNHRFPEEYYLDLSVDGNKSEVDPANLPATYFAILSLGLVGDLRKIERIKCLRWLKKLQREDGSFGELLTLEGKIWGGRDMRYCYVAAAIRWILGGDQENFEDDINVENLVQHVLSGQTYDGGISETSQHEAHAGYTYCGIATLSLLGRLPSSTGNCKYPKPGLCNFSETLRWLVSRQVGYQVVYNEKNKDEISEDIGINLQEMSLEQADIKSEISSGKKEYVGFNGRCNKRVDTCYVFWVIGSIKLLCEEYTDLVDKLAARQFLIEQTQYKIGGFSKSPGDPPDIYHSYLGLAALALNNEPDIKKLDPALCISIEQKNKINRLRSSLLVPKKFYWKHGYYFCEPI</sequence>
<evidence type="ECO:0000256" key="11">
    <source>
        <dbReference type="ARBA" id="ARBA00022842"/>
    </source>
</evidence>
<keyword evidence="6" id="KW-0637">Prenyltransferase</keyword>
<keyword evidence="11" id="KW-0460">Magnesium</keyword>
<dbReference type="InterPro" id="IPR001330">
    <property type="entry name" value="Prenyltrans"/>
</dbReference>
<keyword evidence="9" id="KW-0677">Repeat</keyword>
<dbReference type="EC" id="2.5.1.59" evidence="4"/>
<dbReference type="HOGENOM" id="CLU_028946_2_0_1"/>
<dbReference type="Pfam" id="PF00432">
    <property type="entry name" value="Prenyltrans"/>
    <property type="match status" value="1"/>
</dbReference>
<evidence type="ECO:0000313" key="14">
    <source>
        <dbReference type="EMBL" id="KHJ32267.1"/>
    </source>
</evidence>
<dbReference type="STRING" id="52586.A0A0B1P0V6"/>
<evidence type="ECO:0000256" key="7">
    <source>
        <dbReference type="ARBA" id="ARBA00022679"/>
    </source>
</evidence>
<dbReference type="PANTHER" id="PTHR11774">
    <property type="entry name" value="GERANYLGERANYL TRANSFERASE TYPE BETA SUBUNIT"/>
    <property type="match status" value="1"/>
</dbReference>
<organism evidence="14 15">
    <name type="scientific">Uncinula necator</name>
    <name type="common">Grape powdery mildew</name>
    <dbReference type="NCBI Taxonomy" id="52586"/>
    <lineage>
        <taxon>Eukaryota</taxon>
        <taxon>Fungi</taxon>
        <taxon>Dikarya</taxon>
        <taxon>Ascomycota</taxon>
        <taxon>Pezizomycotina</taxon>
        <taxon>Leotiomycetes</taxon>
        <taxon>Erysiphales</taxon>
        <taxon>Erysiphaceae</taxon>
        <taxon>Erysiphe</taxon>
    </lineage>
</organism>
<evidence type="ECO:0000259" key="13">
    <source>
        <dbReference type="Pfam" id="PF00432"/>
    </source>
</evidence>
<evidence type="ECO:0000256" key="1">
    <source>
        <dbReference type="ARBA" id="ARBA00001946"/>
    </source>
</evidence>
<evidence type="ECO:0000256" key="4">
    <source>
        <dbReference type="ARBA" id="ARBA00012700"/>
    </source>
</evidence>
<dbReference type="AlphaFoldDB" id="A0A0B1P0V6"/>
<keyword evidence="10" id="KW-0862">Zinc</keyword>
<evidence type="ECO:0000256" key="5">
    <source>
        <dbReference type="ARBA" id="ARBA00020603"/>
    </source>
</evidence>
<dbReference type="EMBL" id="JNVN01002218">
    <property type="protein sequence ID" value="KHJ32267.1"/>
    <property type="molecule type" value="Genomic_DNA"/>
</dbReference>
<dbReference type="GO" id="GO:0046872">
    <property type="term" value="F:metal ion binding"/>
    <property type="evidence" value="ECO:0007669"/>
    <property type="project" value="UniProtKB-KW"/>
</dbReference>
<comment type="cofactor">
    <cofactor evidence="2">
        <name>Zn(2+)</name>
        <dbReference type="ChEBI" id="CHEBI:29105"/>
    </cofactor>
</comment>
<keyword evidence="15" id="KW-1185">Reference proteome</keyword>
<reference evidence="14 15" key="1">
    <citation type="journal article" date="2014" name="BMC Genomics">
        <title>Adaptive genomic structural variation in the grape powdery mildew pathogen, Erysiphe necator.</title>
        <authorList>
            <person name="Jones L."/>
            <person name="Riaz S."/>
            <person name="Morales-Cruz A."/>
            <person name="Amrine K.C."/>
            <person name="McGuire B."/>
            <person name="Gubler W.D."/>
            <person name="Walker M.A."/>
            <person name="Cantu D."/>
        </authorList>
    </citation>
    <scope>NUCLEOTIDE SEQUENCE [LARGE SCALE GENOMIC DNA]</scope>
    <source>
        <strain evidence="15">c</strain>
    </source>
</reference>
<dbReference type="Proteomes" id="UP000030854">
    <property type="component" value="Unassembled WGS sequence"/>
</dbReference>
<dbReference type="GO" id="GO:0005953">
    <property type="term" value="C:CAAX-protein geranylgeranyltransferase complex"/>
    <property type="evidence" value="ECO:0007669"/>
    <property type="project" value="InterPro"/>
</dbReference>
<comment type="similarity">
    <text evidence="3">Belongs to the protein prenyltransferase subunit beta family.</text>
</comment>
<dbReference type="Gene3D" id="1.50.10.20">
    <property type="match status" value="1"/>
</dbReference>
<dbReference type="GO" id="GO:0004662">
    <property type="term" value="F:CAAX-protein geranylgeranyltransferase activity"/>
    <property type="evidence" value="ECO:0007669"/>
    <property type="project" value="UniProtKB-EC"/>
</dbReference>
<dbReference type="InterPro" id="IPR045089">
    <property type="entry name" value="PGGT1B-like"/>
</dbReference>
<evidence type="ECO:0000256" key="10">
    <source>
        <dbReference type="ARBA" id="ARBA00022833"/>
    </source>
</evidence>
<comment type="caution">
    <text evidence="14">The sequence shown here is derived from an EMBL/GenBank/DDBJ whole genome shotgun (WGS) entry which is preliminary data.</text>
</comment>
<proteinExistence type="inferred from homology"/>
<evidence type="ECO:0000256" key="8">
    <source>
        <dbReference type="ARBA" id="ARBA00022723"/>
    </source>
</evidence>
<feature type="domain" description="Prenyltransferase alpha-alpha toroid" evidence="13">
    <location>
        <begin position="7"/>
        <end position="393"/>
    </location>
</feature>
<keyword evidence="7 14" id="KW-0808">Transferase</keyword>
<comment type="cofactor">
    <cofactor evidence="1">
        <name>Mg(2+)</name>
        <dbReference type="ChEBI" id="CHEBI:18420"/>
    </cofactor>
</comment>
<protein>
    <recommendedName>
        <fullName evidence="5">Geranylgeranyl transferase type-1 subunit beta</fullName>
        <ecNumber evidence="4">2.5.1.59</ecNumber>
    </recommendedName>
    <alternativeName>
        <fullName evidence="12">Geranylgeranyl transferase type I subunit beta</fullName>
    </alternativeName>
</protein>
<accession>A0A0B1P0V6</accession>
<dbReference type="SUPFAM" id="SSF48239">
    <property type="entry name" value="Terpenoid cyclases/Protein prenyltransferases"/>
    <property type="match status" value="1"/>
</dbReference>
<dbReference type="InterPro" id="IPR041960">
    <property type="entry name" value="GGTase_I_beta"/>
</dbReference>
<dbReference type="InterPro" id="IPR008930">
    <property type="entry name" value="Terpenoid_cyclase/PrenylTrfase"/>
</dbReference>
<name>A0A0B1P0V6_UNCNE</name>
<evidence type="ECO:0000256" key="6">
    <source>
        <dbReference type="ARBA" id="ARBA00022602"/>
    </source>
</evidence>
<evidence type="ECO:0000256" key="2">
    <source>
        <dbReference type="ARBA" id="ARBA00001947"/>
    </source>
</evidence>
<evidence type="ECO:0000313" key="15">
    <source>
        <dbReference type="Proteomes" id="UP000030854"/>
    </source>
</evidence>
<evidence type="ECO:0000256" key="12">
    <source>
        <dbReference type="ARBA" id="ARBA00031713"/>
    </source>
</evidence>
<evidence type="ECO:0000256" key="3">
    <source>
        <dbReference type="ARBA" id="ARBA00010497"/>
    </source>
</evidence>